<dbReference type="NCBIfam" id="TIGR00790">
    <property type="entry name" value="fnt"/>
    <property type="match status" value="1"/>
</dbReference>
<evidence type="ECO:0000256" key="3">
    <source>
        <dbReference type="ARBA" id="ARBA00022692"/>
    </source>
</evidence>
<dbReference type="GO" id="GO:0005886">
    <property type="term" value="C:plasma membrane"/>
    <property type="evidence" value="ECO:0007669"/>
    <property type="project" value="TreeGrafter"/>
</dbReference>
<dbReference type="AlphaFoldDB" id="C6E1R5"/>
<evidence type="ECO:0000256" key="5">
    <source>
        <dbReference type="ARBA" id="ARBA00023136"/>
    </source>
</evidence>
<dbReference type="InterPro" id="IPR023271">
    <property type="entry name" value="Aquaporin-like"/>
</dbReference>
<comment type="similarity">
    <text evidence="6">Belongs to the FNT transporter (TC 1.A.16) family.</text>
</comment>
<dbReference type="InterPro" id="IPR000292">
    <property type="entry name" value="For/NO2_transpt"/>
</dbReference>
<feature type="transmembrane region" description="Helical" evidence="7">
    <location>
        <begin position="188"/>
        <end position="212"/>
    </location>
</feature>
<feature type="transmembrane region" description="Helical" evidence="7">
    <location>
        <begin position="108"/>
        <end position="134"/>
    </location>
</feature>
<dbReference type="KEGG" id="gem:GM21_0917"/>
<name>C6E1R5_GEOSM</name>
<evidence type="ECO:0000256" key="7">
    <source>
        <dbReference type="SAM" id="Phobius"/>
    </source>
</evidence>
<dbReference type="FunFam" id="1.20.1080.10:FF:000011">
    <property type="entry name" value="Formate family transporter"/>
    <property type="match status" value="1"/>
</dbReference>
<feature type="transmembrane region" description="Helical" evidence="7">
    <location>
        <begin position="239"/>
        <end position="261"/>
    </location>
</feature>
<accession>C6E1R5</accession>
<dbReference type="InterPro" id="IPR024002">
    <property type="entry name" value="For/NO2_transpt_CS"/>
</dbReference>
<dbReference type="EMBL" id="CP001661">
    <property type="protein sequence ID" value="ACT16984.1"/>
    <property type="molecule type" value="Genomic_DNA"/>
</dbReference>
<evidence type="ECO:0000256" key="2">
    <source>
        <dbReference type="ARBA" id="ARBA00022448"/>
    </source>
</evidence>
<dbReference type="OrthoDB" id="9786493at2"/>
<keyword evidence="3 7" id="KW-0812">Transmembrane</keyword>
<organism evidence="8">
    <name type="scientific">Geobacter sp. (strain M21)</name>
    <dbReference type="NCBI Taxonomy" id="443144"/>
    <lineage>
        <taxon>Bacteria</taxon>
        <taxon>Pseudomonadati</taxon>
        <taxon>Thermodesulfobacteriota</taxon>
        <taxon>Desulfuromonadia</taxon>
        <taxon>Geobacterales</taxon>
        <taxon>Geobacteraceae</taxon>
        <taxon>Geobacter</taxon>
    </lineage>
</organism>
<feature type="transmembrane region" description="Helical" evidence="7">
    <location>
        <begin position="63"/>
        <end position="87"/>
    </location>
</feature>
<dbReference type="HOGENOM" id="CLU_036896_3_0_7"/>
<keyword evidence="5 7" id="KW-0472">Membrane</keyword>
<evidence type="ECO:0000256" key="4">
    <source>
        <dbReference type="ARBA" id="ARBA00022989"/>
    </source>
</evidence>
<dbReference type="STRING" id="443144.GM21_0917"/>
<dbReference type="PROSITE" id="PS01005">
    <property type="entry name" value="FORMATE_NITRITE_TP_1"/>
    <property type="match status" value="1"/>
</dbReference>
<dbReference type="eggNOG" id="COG2116">
    <property type="taxonomic scope" value="Bacteria"/>
</dbReference>
<evidence type="ECO:0000313" key="8">
    <source>
        <dbReference type="EMBL" id="ACT16984.1"/>
    </source>
</evidence>
<dbReference type="Gene3D" id="1.20.1080.10">
    <property type="entry name" value="Glycerol uptake facilitator protein"/>
    <property type="match status" value="1"/>
</dbReference>
<sequence length="282" mass="30047">MEKQYLTPAETVKAIVENGKRVLTQSRLRTFVLSLLAGFYIGFGAELATVVTHDAAQVAGKGMAALLAGSVFSIGLMLVVICGAELFTGNSMLASSVLHGEITWAHLLENWGIVILGNLAGSLFFAAMMFASQLWSAPGVADHAIGIAAAKCQLPFSVALVRGILCNWLVCLAVFMATAARDVTGKILACYLPIMAFVASGFEHSIANMYFIPTGLLLARAQGQEVPGLTWTACFRDNLLPVTLGNILGGVLFVAFAYWYVHLKVDGRHSRSSKQKDASSTS</sequence>
<dbReference type="Pfam" id="PF01226">
    <property type="entry name" value="Form_Nir_trans"/>
    <property type="match status" value="1"/>
</dbReference>
<reference evidence="8" key="1">
    <citation type="submission" date="2009-07" db="EMBL/GenBank/DDBJ databases">
        <title>Complete sequence of Geobacter sp. M21.</title>
        <authorList>
            <consortium name="US DOE Joint Genome Institute"/>
            <person name="Lucas S."/>
            <person name="Copeland A."/>
            <person name="Lapidus A."/>
            <person name="Glavina del Rio T."/>
            <person name="Dalin E."/>
            <person name="Tice H."/>
            <person name="Bruce D."/>
            <person name="Goodwin L."/>
            <person name="Pitluck S."/>
            <person name="Saunders E."/>
            <person name="Brettin T."/>
            <person name="Detter J.C."/>
            <person name="Han C."/>
            <person name="Larimer F."/>
            <person name="Land M."/>
            <person name="Hauser L."/>
            <person name="Kyrpides N."/>
            <person name="Ovchinnikova G."/>
            <person name="Lovley D."/>
        </authorList>
    </citation>
    <scope>NUCLEOTIDE SEQUENCE [LARGE SCALE GENOMIC DNA]</scope>
    <source>
        <strain evidence="8">M21</strain>
    </source>
</reference>
<feature type="transmembrane region" description="Helical" evidence="7">
    <location>
        <begin position="30"/>
        <end position="51"/>
    </location>
</feature>
<gene>
    <name evidence="8" type="ordered locus">GM21_0917</name>
</gene>
<evidence type="ECO:0000256" key="6">
    <source>
        <dbReference type="ARBA" id="ARBA00049660"/>
    </source>
</evidence>
<keyword evidence="4 7" id="KW-1133">Transmembrane helix</keyword>
<dbReference type="PANTHER" id="PTHR30520:SF6">
    <property type="entry name" value="FORMATE_NITRATE FAMILY TRANSPORTER (EUROFUNG)"/>
    <property type="match status" value="1"/>
</dbReference>
<keyword evidence="2" id="KW-0813">Transport</keyword>
<evidence type="ECO:0000256" key="1">
    <source>
        <dbReference type="ARBA" id="ARBA00004141"/>
    </source>
</evidence>
<feature type="transmembrane region" description="Helical" evidence="7">
    <location>
        <begin position="154"/>
        <end position="176"/>
    </location>
</feature>
<comment type="subcellular location">
    <subcellularLocation>
        <location evidence="1">Membrane</location>
        <topology evidence="1">Multi-pass membrane protein</topology>
    </subcellularLocation>
</comment>
<dbReference type="GO" id="GO:0015499">
    <property type="term" value="F:formate transmembrane transporter activity"/>
    <property type="evidence" value="ECO:0007669"/>
    <property type="project" value="TreeGrafter"/>
</dbReference>
<dbReference type="PANTHER" id="PTHR30520">
    <property type="entry name" value="FORMATE TRANSPORTER-RELATED"/>
    <property type="match status" value="1"/>
</dbReference>
<proteinExistence type="inferred from homology"/>
<protein>
    <submittedName>
        <fullName evidence="8">Formate/nitrite transporter</fullName>
    </submittedName>
</protein>
<dbReference type="PROSITE" id="PS01006">
    <property type="entry name" value="FORMATE_NITRITE_TP_2"/>
    <property type="match status" value="1"/>
</dbReference>